<feature type="region of interest" description="Disordered" evidence="1">
    <location>
        <begin position="19"/>
        <end position="42"/>
    </location>
</feature>
<dbReference type="AlphaFoldDB" id="A0A381P8I6"/>
<protein>
    <submittedName>
        <fullName evidence="2">Uncharacterized protein</fullName>
    </submittedName>
</protein>
<gene>
    <name evidence="2" type="ORF">METZ01_LOCUS14797</name>
</gene>
<organism evidence="2">
    <name type="scientific">marine metagenome</name>
    <dbReference type="NCBI Taxonomy" id="408172"/>
    <lineage>
        <taxon>unclassified sequences</taxon>
        <taxon>metagenomes</taxon>
        <taxon>ecological metagenomes</taxon>
    </lineage>
</organism>
<reference evidence="2" key="1">
    <citation type="submission" date="2018-05" db="EMBL/GenBank/DDBJ databases">
        <authorList>
            <person name="Lanie J.A."/>
            <person name="Ng W.-L."/>
            <person name="Kazmierczak K.M."/>
            <person name="Andrzejewski T.M."/>
            <person name="Davidsen T.M."/>
            <person name="Wayne K.J."/>
            <person name="Tettelin H."/>
            <person name="Glass J.I."/>
            <person name="Rusch D."/>
            <person name="Podicherti R."/>
            <person name="Tsui H.-C.T."/>
            <person name="Winkler M.E."/>
        </authorList>
    </citation>
    <scope>NUCLEOTIDE SEQUENCE</scope>
</reference>
<name>A0A381P8I6_9ZZZZ</name>
<evidence type="ECO:0000256" key="1">
    <source>
        <dbReference type="SAM" id="MobiDB-lite"/>
    </source>
</evidence>
<sequence>MVRKAHHEWGGLAYDERVGQGRYDGTSKQSENDVAETMPLPTHQAMRYTVRA</sequence>
<evidence type="ECO:0000313" key="2">
    <source>
        <dbReference type="EMBL" id="SUZ61943.1"/>
    </source>
</evidence>
<proteinExistence type="predicted"/>
<accession>A0A381P8I6</accession>
<dbReference type="EMBL" id="UINC01000837">
    <property type="protein sequence ID" value="SUZ61943.1"/>
    <property type="molecule type" value="Genomic_DNA"/>
</dbReference>